<evidence type="ECO:0000256" key="3">
    <source>
        <dbReference type="ARBA" id="ARBA00004632"/>
    </source>
</evidence>
<evidence type="ECO:0000256" key="2">
    <source>
        <dbReference type="ARBA" id="ARBA00004496"/>
    </source>
</evidence>
<comment type="catalytic activity">
    <reaction evidence="22">
        <text>dodecanoyl-CoA + H2O = dodecanoate + CoA + H(+)</text>
        <dbReference type="Rhea" id="RHEA:30135"/>
        <dbReference type="ChEBI" id="CHEBI:15377"/>
        <dbReference type="ChEBI" id="CHEBI:15378"/>
        <dbReference type="ChEBI" id="CHEBI:18262"/>
        <dbReference type="ChEBI" id="CHEBI:57287"/>
        <dbReference type="ChEBI" id="CHEBI:57375"/>
    </reaction>
    <physiologicalReaction direction="left-to-right" evidence="22">
        <dbReference type="Rhea" id="RHEA:30136"/>
    </physiologicalReaction>
</comment>
<dbReference type="CDD" id="cd03443">
    <property type="entry name" value="PaaI_thioesterase"/>
    <property type="match status" value="1"/>
</dbReference>
<comment type="catalytic activity">
    <reaction evidence="23">
        <text>tetradecanoyl-CoA + H2O = tetradecanoate + CoA + H(+)</text>
        <dbReference type="Rhea" id="RHEA:40119"/>
        <dbReference type="ChEBI" id="CHEBI:15377"/>
        <dbReference type="ChEBI" id="CHEBI:15378"/>
        <dbReference type="ChEBI" id="CHEBI:30807"/>
        <dbReference type="ChEBI" id="CHEBI:57287"/>
        <dbReference type="ChEBI" id="CHEBI:57385"/>
    </reaction>
    <physiologicalReaction direction="left-to-right" evidence="23">
        <dbReference type="Rhea" id="RHEA:40120"/>
    </physiologicalReaction>
</comment>
<organism evidence="26 27">
    <name type="scientific">Mycolicibacterium moriokaense</name>
    <dbReference type="NCBI Taxonomy" id="39691"/>
    <lineage>
        <taxon>Bacteria</taxon>
        <taxon>Bacillati</taxon>
        <taxon>Actinomycetota</taxon>
        <taxon>Actinomycetes</taxon>
        <taxon>Mycobacteriales</taxon>
        <taxon>Mycobacteriaceae</taxon>
        <taxon>Mycolicibacterium</taxon>
    </lineage>
</organism>
<accession>A0AAD1HGB2</accession>
<evidence type="ECO:0000256" key="4">
    <source>
        <dbReference type="ARBA" id="ARBA00022475"/>
    </source>
</evidence>
<comment type="catalytic activity">
    <reaction evidence="21">
        <text>decanoyl-CoA + H2O = decanoate + CoA + H(+)</text>
        <dbReference type="Rhea" id="RHEA:40059"/>
        <dbReference type="ChEBI" id="CHEBI:15377"/>
        <dbReference type="ChEBI" id="CHEBI:15378"/>
        <dbReference type="ChEBI" id="CHEBI:27689"/>
        <dbReference type="ChEBI" id="CHEBI:57287"/>
        <dbReference type="ChEBI" id="CHEBI:61430"/>
    </reaction>
    <physiologicalReaction direction="left-to-right" evidence="21">
        <dbReference type="Rhea" id="RHEA:40060"/>
    </physiologicalReaction>
</comment>
<keyword evidence="10" id="KW-0443">Lipid metabolism</keyword>
<evidence type="ECO:0000256" key="14">
    <source>
        <dbReference type="ARBA" id="ARBA00037002"/>
    </source>
</evidence>
<dbReference type="InterPro" id="IPR006683">
    <property type="entry name" value="Thioestr_dom"/>
</dbReference>
<evidence type="ECO:0000256" key="15">
    <source>
        <dbReference type="ARBA" id="ARBA00038456"/>
    </source>
</evidence>
<dbReference type="EC" id="3.1.2.2" evidence="16"/>
<name>A0AAD1HGB2_9MYCO</name>
<keyword evidence="8" id="KW-0276">Fatty acid metabolism</keyword>
<evidence type="ECO:0000256" key="18">
    <source>
        <dbReference type="ARBA" id="ARBA00043210"/>
    </source>
</evidence>
<comment type="catalytic activity">
    <reaction evidence="14">
        <text>(9Z)-octadecenoyl-CoA + H2O = (9Z)-octadecenoate + CoA + H(+)</text>
        <dbReference type="Rhea" id="RHEA:40139"/>
        <dbReference type="ChEBI" id="CHEBI:15377"/>
        <dbReference type="ChEBI" id="CHEBI:15378"/>
        <dbReference type="ChEBI" id="CHEBI:30823"/>
        <dbReference type="ChEBI" id="CHEBI:57287"/>
        <dbReference type="ChEBI" id="CHEBI:57387"/>
    </reaction>
    <physiologicalReaction direction="left-to-right" evidence="14">
        <dbReference type="Rhea" id="RHEA:40140"/>
    </physiologicalReaction>
</comment>
<dbReference type="InterPro" id="IPR029069">
    <property type="entry name" value="HotDog_dom_sf"/>
</dbReference>
<proteinExistence type="inferred from homology"/>
<dbReference type="GO" id="GO:0016787">
    <property type="term" value="F:hydrolase activity"/>
    <property type="evidence" value="ECO:0007669"/>
    <property type="project" value="UniProtKB-KW"/>
</dbReference>
<dbReference type="GO" id="GO:0016020">
    <property type="term" value="C:membrane"/>
    <property type="evidence" value="ECO:0007669"/>
    <property type="project" value="UniProtKB-SubCell"/>
</dbReference>
<dbReference type="RefSeq" id="WP_234810047.1">
    <property type="nucleotide sequence ID" value="NZ_AP022560.1"/>
</dbReference>
<evidence type="ECO:0000256" key="7">
    <source>
        <dbReference type="ARBA" id="ARBA00022801"/>
    </source>
</evidence>
<evidence type="ECO:0000256" key="20">
    <source>
        <dbReference type="ARBA" id="ARBA00047734"/>
    </source>
</evidence>
<keyword evidence="5" id="KW-0963">Cytoplasm</keyword>
<evidence type="ECO:0000259" key="25">
    <source>
        <dbReference type="Pfam" id="PF03061"/>
    </source>
</evidence>
<keyword evidence="9" id="KW-0809">Transit peptide</keyword>
<evidence type="ECO:0000256" key="21">
    <source>
        <dbReference type="ARBA" id="ARBA00047969"/>
    </source>
</evidence>
<evidence type="ECO:0000256" key="6">
    <source>
        <dbReference type="ARBA" id="ARBA00022703"/>
    </source>
</evidence>
<dbReference type="GO" id="GO:0006631">
    <property type="term" value="P:fatty acid metabolic process"/>
    <property type="evidence" value="ECO:0007669"/>
    <property type="project" value="UniProtKB-KW"/>
</dbReference>
<keyword evidence="11" id="KW-0472">Membrane</keyword>
<comment type="catalytic activity">
    <reaction evidence="20">
        <text>hexadecanoyl-CoA + H2O = hexadecanoate + CoA + H(+)</text>
        <dbReference type="Rhea" id="RHEA:16645"/>
        <dbReference type="ChEBI" id="CHEBI:7896"/>
        <dbReference type="ChEBI" id="CHEBI:15377"/>
        <dbReference type="ChEBI" id="CHEBI:15378"/>
        <dbReference type="ChEBI" id="CHEBI:57287"/>
        <dbReference type="ChEBI" id="CHEBI:57379"/>
        <dbReference type="EC" id="3.1.2.2"/>
    </reaction>
    <physiologicalReaction direction="left-to-right" evidence="20">
        <dbReference type="Rhea" id="RHEA:16646"/>
    </physiologicalReaction>
</comment>
<keyword evidence="6" id="KW-0053">Apoptosis</keyword>
<dbReference type="PANTHER" id="PTHR12418">
    <property type="entry name" value="ACYL-COENZYME A THIOESTERASE THEM4"/>
    <property type="match status" value="1"/>
</dbReference>
<protein>
    <recommendedName>
        <fullName evidence="17">Acyl-coenzyme A thioesterase THEM4</fullName>
        <ecNumber evidence="16">3.1.2.2</ecNumber>
    </recommendedName>
    <alternativeName>
        <fullName evidence="18">Thioesterase superfamily member 4</fullName>
    </alternativeName>
</protein>
<evidence type="ECO:0000256" key="5">
    <source>
        <dbReference type="ARBA" id="ARBA00022490"/>
    </source>
</evidence>
<dbReference type="GO" id="GO:0005737">
    <property type="term" value="C:cytoplasm"/>
    <property type="evidence" value="ECO:0007669"/>
    <property type="project" value="UniProtKB-SubCell"/>
</dbReference>
<comment type="catalytic activity">
    <reaction evidence="13">
        <text>(5Z,8Z,11Z,14Z)-eicosatetraenoyl-CoA + H2O = (5Z,8Z,11Z,14Z)-eicosatetraenoate + CoA + H(+)</text>
        <dbReference type="Rhea" id="RHEA:40151"/>
        <dbReference type="ChEBI" id="CHEBI:15377"/>
        <dbReference type="ChEBI" id="CHEBI:15378"/>
        <dbReference type="ChEBI" id="CHEBI:32395"/>
        <dbReference type="ChEBI" id="CHEBI:57287"/>
        <dbReference type="ChEBI" id="CHEBI:57368"/>
    </reaction>
    <physiologicalReaction direction="left-to-right" evidence="13">
        <dbReference type="Rhea" id="RHEA:40152"/>
    </physiologicalReaction>
</comment>
<evidence type="ECO:0000256" key="23">
    <source>
        <dbReference type="ARBA" id="ARBA00048180"/>
    </source>
</evidence>
<comment type="similarity">
    <text evidence="15">Belongs to the THEM4/THEM5 thioesterase family.</text>
</comment>
<gene>
    <name evidence="26" type="ORF">MMOR_44840</name>
</gene>
<evidence type="ECO:0000256" key="22">
    <source>
        <dbReference type="ARBA" id="ARBA00048074"/>
    </source>
</evidence>
<evidence type="ECO:0000256" key="16">
    <source>
        <dbReference type="ARBA" id="ARBA00038848"/>
    </source>
</evidence>
<evidence type="ECO:0000313" key="26">
    <source>
        <dbReference type="EMBL" id="BBX03548.1"/>
    </source>
</evidence>
<evidence type="ECO:0000256" key="8">
    <source>
        <dbReference type="ARBA" id="ARBA00022832"/>
    </source>
</evidence>
<sequence length="208" mass="22578">MTETDRHIPAESAPFPEIQPVDTGPELGRFMTAMRRLQDIVVSTNPDNALWADAAGQVEELCARLEAHRAPQGVAPAGRGPHLPGLGHPLMPPWTMTEVGPHGVVMEGQFSRFHVGGNNAVHGGVIPLFFDWHFGMIVTAAGRANSRTAFLHVDYRKITPIDQPLVSRGRIDSIDGRKAFITATMTDSDGNVLSEANGLMVRLLPHQP</sequence>
<dbReference type="PANTHER" id="PTHR12418:SF19">
    <property type="entry name" value="ACYL-COENZYME A THIOESTERASE THEM4"/>
    <property type="match status" value="1"/>
</dbReference>
<evidence type="ECO:0000256" key="1">
    <source>
        <dbReference type="ARBA" id="ARBA00004170"/>
    </source>
</evidence>
<keyword evidence="12" id="KW-0966">Cell projection</keyword>
<evidence type="ECO:0000256" key="10">
    <source>
        <dbReference type="ARBA" id="ARBA00023098"/>
    </source>
</evidence>
<reference evidence="26 27" key="1">
    <citation type="journal article" date="2019" name="Emerg. Microbes Infect.">
        <title>Comprehensive subspecies identification of 175 nontuberculous mycobacteria species based on 7547 genomic profiles.</title>
        <authorList>
            <person name="Matsumoto Y."/>
            <person name="Kinjo T."/>
            <person name="Motooka D."/>
            <person name="Nabeya D."/>
            <person name="Jung N."/>
            <person name="Uechi K."/>
            <person name="Horii T."/>
            <person name="Iida T."/>
            <person name="Fujita J."/>
            <person name="Nakamura S."/>
        </authorList>
    </citation>
    <scope>NUCLEOTIDE SEQUENCE [LARGE SCALE GENOMIC DNA]</scope>
    <source>
        <strain evidence="26 27">JCM 6375</strain>
    </source>
</reference>
<dbReference type="InterPro" id="IPR052365">
    <property type="entry name" value="THEM4/THEM5_acyl-CoA_thioest"/>
</dbReference>
<keyword evidence="27" id="KW-1185">Reference proteome</keyword>
<evidence type="ECO:0000256" key="9">
    <source>
        <dbReference type="ARBA" id="ARBA00022946"/>
    </source>
</evidence>
<evidence type="ECO:0000256" key="13">
    <source>
        <dbReference type="ARBA" id="ARBA00035852"/>
    </source>
</evidence>
<keyword evidence="4" id="KW-1003">Cell membrane</keyword>
<dbReference type="KEGG" id="mmor:MMOR_44840"/>
<dbReference type="Pfam" id="PF03061">
    <property type="entry name" value="4HBT"/>
    <property type="match status" value="1"/>
</dbReference>
<keyword evidence="7" id="KW-0378">Hydrolase</keyword>
<dbReference type="Proteomes" id="UP000466681">
    <property type="component" value="Chromosome"/>
</dbReference>
<comment type="subcellular location">
    <subcellularLocation>
        <location evidence="3">Cell projection</location>
        <location evidence="3">Ruffle membrane</location>
    </subcellularLocation>
    <subcellularLocation>
        <location evidence="2">Cytoplasm</location>
    </subcellularLocation>
    <subcellularLocation>
        <location evidence="1">Membrane</location>
        <topology evidence="1">Peripheral membrane protein</topology>
    </subcellularLocation>
</comment>
<evidence type="ECO:0000256" key="12">
    <source>
        <dbReference type="ARBA" id="ARBA00023273"/>
    </source>
</evidence>
<evidence type="ECO:0000256" key="24">
    <source>
        <dbReference type="SAM" id="MobiDB-lite"/>
    </source>
</evidence>
<dbReference type="AlphaFoldDB" id="A0AAD1HGB2"/>
<evidence type="ECO:0000313" key="27">
    <source>
        <dbReference type="Proteomes" id="UP000466681"/>
    </source>
</evidence>
<dbReference type="Gene3D" id="3.10.129.10">
    <property type="entry name" value="Hotdog Thioesterase"/>
    <property type="match status" value="1"/>
</dbReference>
<dbReference type="EMBL" id="AP022560">
    <property type="protein sequence ID" value="BBX03548.1"/>
    <property type="molecule type" value="Genomic_DNA"/>
</dbReference>
<feature type="domain" description="Thioesterase" evidence="25">
    <location>
        <begin position="119"/>
        <end position="192"/>
    </location>
</feature>
<evidence type="ECO:0000256" key="11">
    <source>
        <dbReference type="ARBA" id="ARBA00023136"/>
    </source>
</evidence>
<comment type="catalytic activity">
    <reaction evidence="19">
        <text>octanoyl-CoA + H2O = octanoate + CoA + H(+)</text>
        <dbReference type="Rhea" id="RHEA:30143"/>
        <dbReference type="ChEBI" id="CHEBI:15377"/>
        <dbReference type="ChEBI" id="CHEBI:15378"/>
        <dbReference type="ChEBI" id="CHEBI:25646"/>
        <dbReference type="ChEBI" id="CHEBI:57287"/>
        <dbReference type="ChEBI" id="CHEBI:57386"/>
    </reaction>
    <physiologicalReaction direction="left-to-right" evidence="19">
        <dbReference type="Rhea" id="RHEA:30144"/>
    </physiologicalReaction>
</comment>
<dbReference type="SUPFAM" id="SSF54637">
    <property type="entry name" value="Thioesterase/thiol ester dehydrase-isomerase"/>
    <property type="match status" value="1"/>
</dbReference>
<evidence type="ECO:0000256" key="19">
    <source>
        <dbReference type="ARBA" id="ARBA00047588"/>
    </source>
</evidence>
<evidence type="ECO:0000256" key="17">
    <source>
        <dbReference type="ARBA" id="ARBA00040123"/>
    </source>
</evidence>
<feature type="region of interest" description="Disordered" evidence="24">
    <location>
        <begin position="1"/>
        <end position="23"/>
    </location>
</feature>